<accession>S9RP67</accession>
<dbReference type="InterPro" id="IPR010111">
    <property type="entry name" value="Kynureninase"/>
</dbReference>
<proteinExistence type="predicted"/>
<dbReference type="HOGENOM" id="CLU_2356371_0_0_5"/>
<dbReference type="EMBL" id="AONI01000009">
    <property type="protein sequence ID" value="EPX79885.1"/>
    <property type="molecule type" value="Genomic_DNA"/>
</dbReference>
<dbReference type="AlphaFoldDB" id="S9RP67"/>
<dbReference type="eggNOG" id="COG3844">
    <property type="taxonomic scope" value="Bacteria"/>
</dbReference>
<keyword evidence="3" id="KW-1185">Reference proteome</keyword>
<dbReference type="GO" id="GO:0006569">
    <property type="term" value="P:L-tryptophan catabolic process"/>
    <property type="evidence" value="ECO:0007669"/>
    <property type="project" value="InterPro"/>
</dbReference>
<dbReference type="STRING" id="1123360.thalar_01221"/>
<dbReference type="RefSeq" id="WP_021099791.1">
    <property type="nucleotide sequence ID" value="NZ_KE557306.1"/>
</dbReference>
<dbReference type="PATRIC" id="fig|1123360.3.peg.1210"/>
<evidence type="ECO:0000313" key="3">
    <source>
        <dbReference type="Proteomes" id="UP000015351"/>
    </source>
</evidence>
<dbReference type="Proteomes" id="UP000015351">
    <property type="component" value="Unassembled WGS sequence"/>
</dbReference>
<evidence type="ECO:0000313" key="2">
    <source>
        <dbReference type="EMBL" id="EPX79885.1"/>
    </source>
</evidence>
<protein>
    <submittedName>
        <fullName evidence="2">Kynureninase</fullName>
        <ecNumber evidence="2">3.7.1.3</ecNumber>
    </submittedName>
</protein>
<dbReference type="Gene3D" id="3.90.1150.10">
    <property type="entry name" value="Aspartate Aminotransferase, domain 1"/>
    <property type="match status" value="1"/>
</dbReference>
<keyword evidence="2" id="KW-0378">Hydrolase</keyword>
<name>S9RP67_9RHOB</name>
<evidence type="ECO:0000256" key="1">
    <source>
        <dbReference type="ARBA" id="ARBA00022898"/>
    </source>
</evidence>
<dbReference type="GO" id="GO:0030429">
    <property type="term" value="F:kynureninase activity"/>
    <property type="evidence" value="ECO:0007669"/>
    <property type="project" value="UniProtKB-EC"/>
</dbReference>
<dbReference type="GO" id="GO:0030170">
    <property type="term" value="F:pyridoxal phosphate binding"/>
    <property type="evidence" value="ECO:0007669"/>
    <property type="project" value="InterPro"/>
</dbReference>
<dbReference type="Pfam" id="PF22580">
    <property type="entry name" value="KYNU_C"/>
    <property type="match status" value="1"/>
</dbReference>
<keyword evidence="1" id="KW-0663">Pyridoxal phosphate</keyword>
<organism evidence="2 3">
    <name type="scientific">Litoreibacter arenae DSM 19593</name>
    <dbReference type="NCBI Taxonomy" id="1123360"/>
    <lineage>
        <taxon>Bacteria</taxon>
        <taxon>Pseudomonadati</taxon>
        <taxon>Pseudomonadota</taxon>
        <taxon>Alphaproteobacteria</taxon>
        <taxon>Rhodobacterales</taxon>
        <taxon>Roseobacteraceae</taxon>
        <taxon>Litoreibacter</taxon>
    </lineage>
</organism>
<gene>
    <name evidence="2" type="ORF">thalar_01221</name>
</gene>
<dbReference type="GO" id="GO:0009435">
    <property type="term" value="P:NAD+ biosynthetic process"/>
    <property type="evidence" value="ECO:0007669"/>
    <property type="project" value="InterPro"/>
</dbReference>
<reference evidence="3" key="1">
    <citation type="journal article" date="2013" name="Stand. Genomic Sci.">
        <title>Genome sequence of the Litoreibacter arenae type strain (DSM 19593(T)), a member of the Roseobacter clade isolated from sea sand.</title>
        <authorList>
            <person name="Riedel T."/>
            <person name="Fiebig A."/>
            <person name="Petersen J."/>
            <person name="Gronow S."/>
            <person name="Kyrpides N.C."/>
            <person name="Goker M."/>
            <person name="Klenk H.P."/>
        </authorList>
    </citation>
    <scope>NUCLEOTIDE SEQUENCE [LARGE SCALE GENOMIC DNA]</scope>
    <source>
        <strain evidence="3">DSM 19593</strain>
    </source>
</reference>
<dbReference type="InterPro" id="IPR015422">
    <property type="entry name" value="PyrdxlP-dep_Trfase_small"/>
</dbReference>
<dbReference type="EC" id="3.7.1.3" evidence="2"/>
<sequence>MVDRKDFRARAIELSELFIKKVEAYCPDLALASPRNAAPRGSQVSSTISAPAILRFGITPLYLGEDDILRAAKTFQYIMEGHLWDHEAYKIRARVT</sequence>
<dbReference type="GO" id="GO:0005737">
    <property type="term" value="C:cytoplasm"/>
    <property type="evidence" value="ECO:0007669"/>
    <property type="project" value="InterPro"/>
</dbReference>
<comment type="caution">
    <text evidence="2">The sequence shown here is derived from an EMBL/GenBank/DDBJ whole genome shotgun (WGS) entry which is preliminary data.</text>
</comment>